<evidence type="ECO:0000259" key="1">
    <source>
        <dbReference type="PROSITE" id="PS51186"/>
    </source>
</evidence>
<accession>A0A438AJA0</accession>
<dbReference type="RefSeq" id="WP_127905970.1">
    <property type="nucleotide sequence ID" value="NZ_RQXX01000002.1"/>
</dbReference>
<protein>
    <submittedName>
        <fullName evidence="2">GNAT family N-acetyltransferase</fullName>
    </submittedName>
</protein>
<keyword evidence="2" id="KW-0808">Transferase</keyword>
<dbReference type="Proteomes" id="UP000285908">
    <property type="component" value="Unassembled WGS sequence"/>
</dbReference>
<keyword evidence="3" id="KW-1185">Reference proteome</keyword>
<organism evidence="2 3">
    <name type="scientific">Mesobaculum littorinae</name>
    <dbReference type="NCBI Taxonomy" id="2486419"/>
    <lineage>
        <taxon>Bacteria</taxon>
        <taxon>Pseudomonadati</taxon>
        <taxon>Pseudomonadota</taxon>
        <taxon>Alphaproteobacteria</taxon>
        <taxon>Rhodobacterales</taxon>
        <taxon>Roseobacteraceae</taxon>
        <taxon>Mesobaculum</taxon>
    </lineage>
</organism>
<gene>
    <name evidence="2" type="ORF">EKE94_07505</name>
</gene>
<proteinExistence type="predicted"/>
<dbReference type="SUPFAM" id="SSF55729">
    <property type="entry name" value="Acyl-CoA N-acyltransferases (Nat)"/>
    <property type="match status" value="1"/>
</dbReference>
<evidence type="ECO:0000313" key="3">
    <source>
        <dbReference type="Proteomes" id="UP000285908"/>
    </source>
</evidence>
<dbReference type="Gene3D" id="3.40.630.30">
    <property type="match status" value="1"/>
</dbReference>
<comment type="caution">
    <text evidence="2">The sequence shown here is derived from an EMBL/GenBank/DDBJ whole genome shotgun (WGS) entry which is preliminary data.</text>
</comment>
<dbReference type="CDD" id="cd04301">
    <property type="entry name" value="NAT_SF"/>
    <property type="match status" value="1"/>
</dbReference>
<dbReference type="PROSITE" id="PS51186">
    <property type="entry name" value="GNAT"/>
    <property type="match status" value="1"/>
</dbReference>
<feature type="domain" description="N-acetyltransferase" evidence="1">
    <location>
        <begin position="3"/>
        <end position="160"/>
    </location>
</feature>
<dbReference type="InterPro" id="IPR000182">
    <property type="entry name" value="GNAT_dom"/>
</dbReference>
<evidence type="ECO:0000313" key="2">
    <source>
        <dbReference type="EMBL" id="RVV98739.1"/>
    </source>
</evidence>
<dbReference type="GO" id="GO:0016747">
    <property type="term" value="F:acyltransferase activity, transferring groups other than amino-acyl groups"/>
    <property type="evidence" value="ECO:0007669"/>
    <property type="project" value="InterPro"/>
</dbReference>
<dbReference type="OrthoDB" id="8450419at2"/>
<dbReference type="Pfam" id="PF00583">
    <property type="entry name" value="Acetyltransf_1"/>
    <property type="match status" value="1"/>
</dbReference>
<dbReference type="AlphaFoldDB" id="A0A438AJA0"/>
<sequence>MGVSIRSAGPEAAAALVPLLCEVQGLHAAHLPDDFLPPTDIAAARDWLASWLGQVGVFGLLAEVPGTSAPVGYAICEIAARPPSLLRPALRIATLHHICVDPAHRRQGIARALIGEAQVRARAETCSRFRATFHDFNRASAALMRSTGLAPRLIVSERKL</sequence>
<reference evidence="2 3" key="1">
    <citation type="submission" date="2018-11" db="EMBL/GenBank/DDBJ databases">
        <title>Mesobaculum littorinae gen. nov., sp. nov., isolated from Littorina scabra that represents a novel genus of the order Rhodobacteraceae.</title>
        <authorList>
            <person name="Li F."/>
        </authorList>
    </citation>
    <scope>NUCLEOTIDE SEQUENCE [LARGE SCALE GENOMIC DNA]</scope>
    <source>
        <strain evidence="2 3">M0103</strain>
    </source>
</reference>
<dbReference type="EMBL" id="RQXX01000002">
    <property type="protein sequence ID" value="RVV98739.1"/>
    <property type="molecule type" value="Genomic_DNA"/>
</dbReference>
<dbReference type="InterPro" id="IPR016181">
    <property type="entry name" value="Acyl_CoA_acyltransferase"/>
</dbReference>
<name>A0A438AJA0_9RHOB</name>